<dbReference type="AlphaFoldDB" id="A0A447MYR1"/>
<dbReference type="InterPro" id="IPR027417">
    <property type="entry name" value="P-loop_NTPase"/>
</dbReference>
<evidence type="ECO:0000313" key="1">
    <source>
        <dbReference type="EMBL" id="VDZ96194.1"/>
    </source>
</evidence>
<proteinExistence type="predicted"/>
<protein>
    <submittedName>
        <fullName evidence="1">Peptide chain release factor 3</fullName>
    </submittedName>
</protein>
<sequence>MARYADPDLYEPNSTVTSATRWSLLDEVENELKIGCAPITWPIGLRQAVLRAFITFIKMKTYLYQTGKGHTPFRKLRIVKGLNNPDLDAAVGEDLAQQAARRAGTGAGRV</sequence>
<gene>
    <name evidence="1" type="primary">prfC_2</name>
    <name evidence="1" type="ORF">NCTC129_02340</name>
</gene>
<organism evidence="1 2">
    <name type="scientific">Salmonella enterica I</name>
    <dbReference type="NCBI Taxonomy" id="59201"/>
    <lineage>
        <taxon>Bacteria</taxon>
        <taxon>Pseudomonadati</taxon>
        <taxon>Pseudomonadota</taxon>
        <taxon>Gammaproteobacteria</taxon>
        <taxon>Enterobacterales</taxon>
        <taxon>Enterobacteriaceae</taxon>
        <taxon>Salmonella</taxon>
    </lineage>
</organism>
<name>A0A447MYR1_SALET</name>
<reference evidence="1 2" key="1">
    <citation type="submission" date="2018-12" db="EMBL/GenBank/DDBJ databases">
        <authorList>
            <consortium name="Pathogen Informatics"/>
        </authorList>
    </citation>
    <scope>NUCLEOTIDE SEQUENCE [LARGE SCALE GENOMIC DNA]</scope>
    <source>
        <strain evidence="1 2">NCTC129</strain>
    </source>
</reference>
<accession>A0A447MYR1</accession>
<dbReference type="Proteomes" id="UP000282086">
    <property type="component" value="Chromosome"/>
</dbReference>
<dbReference type="Gene3D" id="3.40.50.300">
    <property type="entry name" value="P-loop containing nucleotide triphosphate hydrolases"/>
    <property type="match status" value="1"/>
</dbReference>
<dbReference type="EMBL" id="LR134140">
    <property type="protein sequence ID" value="VDZ96194.1"/>
    <property type="molecule type" value="Genomic_DNA"/>
</dbReference>
<evidence type="ECO:0000313" key="2">
    <source>
        <dbReference type="Proteomes" id="UP000282086"/>
    </source>
</evidence>